<evidence type="ECO:0000313" key="1">
    <source>
        <dbReference type="EMBL" id="EKM60296.1"/>
    </source>
</evidence>
<dbReference type="RefSeq" id="XP_007389767.1">
    <property type="nucleotide sequence ID" value="XM_007389705.1"/>
</dbReference>
<protein>
    <recommendedName>
        <fullName evidence="3">MULE transposase domain-containing protein</fullName>
    </recommendedName>
</protein>
<dbReference type="AlphaFoldDB" id="K5VBM6"/>
<keyword evidence="2" id="KW-1185">Reference proteome</keyword>
<dbReference type="OrthoDB" id="2422225at2759"/>
<accession>K5VBM6</accession>
<evidence type="ECO:0008006" key="3">
    <source>
        <dbReference type="Google" id="ProtNLM"/>
    </source>
</evidence>
<gene>
    <name evidence="1" type="ORF">PHACADRAFT_189436</name>
</gene>
<dbReference type="KEGG" id="pco:PHACADRAFT_189436"/>
<dbReference type="HOGENOM" id="CLU_1086274_0_0_1"/>
<sequence>MEVTYLAESSKILSVHGYPQHNDKCKNAHITSYPIQPVHPEVFEVALEQLKSGADLTEIQERNRTMFHTRGYKSLAGVDLLSAGHRWLLRASDNRSIYRQFNRMQGIKTSTPSHINIDNWIRHGSPLYDRAIADAVFYYSPRHIREERLKLCIATPQMLDAAWQYAHCSQIILDRTFGICNRKLLLFIVMAVDEEWKGVPLAFLLFSAPTKNKQTSAGYDTAILTELLEQWKSAVTARKRQPFTVHVAITDTDLME</sequence>
<organism evidence="1 2">
    <name type="scientific">Phanerochaete carnosa (strain HHB-10118-sp)</name>
    <name type="common">White-rot fungus</name>
    <name type="synonym">Peniophora carnosa</name>
    <dbReference type="NCBI Taxonomy" id="650164"/>
    <lineage>
        <taxon>Eukaryota</taxon>
        <taxon>Fungi</taxon>
        <taxon>Dikarya</taxon>
        <taxon>Basidiomycota</taxon>
        <taxon>Agaricomycotina</taxon>
        <taxon>Agaricomycetes</taxon>
        <taxon>Polyporales</taxon>
        <taxon>Phanerochaetaceae</taxon>
        <taxon>Phanerochaete</taxon>
    </lineage>
</organism>
<proteinExistence type="predicted"/>
<dbReference type="Proteomes" id="UP000008370">
    <property type="component" value="Unassembled WGS sequence"/>
</dbReference>
<dbReference type="GeneID" id="18910583"/>
<dbReference type="EMBL" id="JH930468">
    <property type="protein sequence ID" value="EKM60296.1"/>
    <property type="molecule type" value="Genomic_DNA"/>
</dbReference>
<dbReference type="InParanoid" id="K5VBM6"/>
<evidence type="ECO:0000313" key="2">
    <source>
        <dbReference type="Proteomes" id="UP000008370"/>
    </source>
</evidence>
<name>K5VBM6_PHACS</name>
<reference evidence="1 2" key="1">
    <citation type="journal article" date="2012" name="BMC Genomics">
        <title>Comparative genomics of the white-rot fungi, Phanerochaete carnosa and P. chrysosporium, to elucidate the genetic basis of the distinct wood types they colonize.</title>
        <authorList>
            <person name="Suzuki H."/>
            <person name="MacDonald J."/>
            <person name="Syed K."/>
            <person name="Salamov A."/>
            <person name="Hori C."/>
            <person name="Aerts A."/>
            <person name="Henrissat B."/>
            <person name="Wiebenga A."/>
            <person name="vanKuyk P.A."/>
            <person name="Barry K."/>
            <person name="Lindquist E."/>
            <person name="LaButti K."/>
            <person name="Lapidus A."/>
            <person name="Lucas S."/>
            <person name="Coutinho P."/>
            <person name="Gong Y."/>
            <person name="Samejima M."/>
            <person name="Mahadevan R."/>
            <person name="Abou-Zaid M."/>
            <person name="de Vries R.P."/>
            <person name="Igarashi K."/>
            <person name="Yadav J.S."/>
            <person name="Grigoriev I.V."/>
            <person name="Master E.R."/>
        </authorList>
    </citation>
    <scope>NUCLEOTIDE SEQUENCE [LARGE SCALE GENOMIC DNA]</scope>
    <source>
        <strain evidence="1 2">HHB-10118-sp</strain>
    </source>
</reference>